<dbReference type="VEuPathDB" id="VectorBase:AMEC013019"/>
<organism evidence="1 2">
    <name type="scientific">Anopheles melas</name>
    <dbReference type="NCBI Taxonomy" id="34690"/>
    <lineage>
        <taxon>Eukaryota</taxon>
        <taxon>Metazoa</taxon>
        <taxon>Ecdysozoa</taxon>
        <taxon>Arthropoda</taxon>
        <taxon>Hexapoda</taxon>
        <taxon>Insecta</taxon>
        <taxon>Pterygota</taxon>
        <taxon>Neoptera</taxon>
        <taxon>Endopterygota</taxon>
        <taxon>Diptera</taxon>
        <taxon>Nematocera</taxon>
        <taxon>Culicoidea</taxon>
        <taxon>Culicidae</taxon>
        <taxon>Anophelinae</taxon>
        <taxon>Anopheles</taxon>
    </lineage>
</organism>
<name>A0A182U320_9DIPT</name>
<protein>
    <submittedName>
        <fullName evidence="1">Uncharacterized protein</fullName>
    </submittedName>
</protein>
<evidence type="ECO:0000313" key="1">
    <source>
        <dbReference type="EnsemblMetazoa" id="AMEC013019-PA"/>
    </source>
</evidence>
<dbReference type="EnsemblMetazoa" id="AMEC013019-RA">
    <property type="protein sequence ID" value="AMEC013019-PA"/>
    <property type="gene ID" value="AMEC013019"/>
</dbReference>
<dbReference type="Proteomes" id="UP000075902">
    <property type="component" value="Unassembled WGS sequence"/>
</dbReference>
<proteinExistence type="predicted"/>
<accession>A0A182U320</accession>
<evidence type="ECO:0000313" key="2">
    <source>
        <dbReference type="Proteomes" id="UP000075902"/>
    </source>
</evidence>
<keyword evidence="2" id="KW-1185">Reference proteome</keyword>
<reference evidence="2" key="1">
    <citation type="submission" date="2014-01" db="EMBL/GenBank/DDBJ databases">
        <title>The Genome Sequence of Anopheles melas CM1001059_A (V2).</title>
        <authorList>
            <consortium name="The Broad Institute Genomics Platform"/>
            <person name="Neafsey D.E."/>
            <person name="Besansky N."/>
            <person name="Howell P."/>
            <person name="Walton C."/>
            <person name="Young S.K."/>
            <person name="Zeng Q."/>
            <person name="Gargeya S."/>
            <person name="Fitzgerald M."/>
            <person name="Haas B."/>
            <person name="Abouelleil A."/>
            <person name="Allen A.W."/>
            <person name="Alvarado L."/>
            <person name="Arachchi H.M."/>
            <person name="Berlin A.M."/>
            <person name="Chapman S.B."/>
            <person name="Gainer-Dewar J."/>
            <person name="Goldberg J."/>
            <person name="Griggs A."/>
            <person name="Gujja S."/>
            <person name="Hansen M."/>
            <person name="Howarth C."/>
            <person name="Imamovic A."/>
            <person name="Ireland A."/>
            <person name="Larimer J."/>
            <person name="McCowan C."/>
            <person name="Murphy C."/>
            <person name="Pearson M."/>
            <person name="Poon T.W."/>
            <person name="Priest M."/>
            <person name="Roberts A."/>
            <person name="Saif S."/>
            <person name="Shea T."/>
            <person name="Sisk P."/>
            <person name="Sykes S."/>
            <person name="Wortman J."/>
            <person name="Nusbaum C."/>
            <person name="Birren B."/>
        </authorList>
    </citation>
    <scope>NUCLEOTIDE SEQUENCE [LARGE SCALE GENOMIC DNA]</scope>
    <source>
        <strain evidence="2">CM1001059</strain>
    </source>
</reference>
<reference evidence="1" key="2">
    <citation type="submission" date="2020-05" db="UniProtKB">
        <authorList>
            <consortium name="EnsemblMetazoa"/>
        </authorList>
    </citation>
    <scope>IDENTIFICATION</scope>
    <source>
        <strain evidence="1">CM1001059</strain>
    </source>
</reference>
<dbReference type="AlphaFoldDB" id="A0A182U320"/>
<sequence>MYRGTPKTNTIGSQSPWHCRTWQVEYFNVNATGSTPPTLPTPRTLTGTVSGHFRTLGKLLCSGSQQDRAITPASGSANVRPAYSASAPPCENPPSMIRFDKMPAFISLWISSCTYRVAFLMPSSSSGSLIEMDFRSNHEFSRKPPFIVTGMFGAVGQITFMSGVRSAPIDVAHPWLKAGTELFQQTETPARP</sequence>